<feature type="transmembrane region" description="Helical" evidence="2">
    <location>
        <begin position="138"/>
        <end position="159"/>
    </location>
</feature>
<protein>
    <submittedName>
        <fullName evidence="4">DUF2937 family protein</fullName>
    </submittedName>
</protein>
<keyword evidence="2" id="KW-1133">Transmembrane helix</keyword>
<sequence length="211" mass="24053">MIIVRMLAMAGGLAGAMALSQYPEFSQQYTQRLAGQIDALSLVVADFDATAERSGLTRDAALAQMTGTQFLDDRRADMTRTFARYDSLTQSHDALQQATALERMLLPHRMGDMETLQGTWNDFVPAMPLSLPGLLSTLAGYAAGWMVVGALFWVLLLPFRRRERDHDDYEDYAYERRGRYDRDRFDPDDYPREPPLRGEIGRREPPLTRQR</sequence>
<proteinExistence type="predicted"/>
<evidence type="ECO:0000256" key="3">
    <source>
        <dbReference type="SAM" id="SignalP"/>
    </source>
</evidence>
<dbReference type="RefSeq" id="WP_140192570.1">
    <property type="nucleotide sequence ID" value="NZ_CP065915.1"/>
</dbReference>
<dbReference type="InterPro" id="IPR022584">
    <property type="entry name" value="DUF2937"/>
</dbReference>
<dbReference type="Pfam" id="PF11157">
    <property type="entry name" value="DUF2937"/>
    <property type="match status" value="1"/>
</dbReference>
<gene>
    <name evidence="4" type="ORF">FHY64_00870</name>
</gene>
<keyword evidence="3" id="KW-0732">Signal</keyword>
<reference evidence="4 5" key="1">
    <citation type="submission" date="2019-06" db="EMBL/GenBank/DDBJ databases">
        <title>Genome of new Rhodobacteraceae sp. SM1903.</title>
        <authorList>
            <person name="Ren X."/>
        </authorList>
    </citation>
    <scope>NUCLEOTIDE SEQUENCE [LARGE SCALE GENOMIC DNA]</scope>
    <source>
        <strain evidence="4 5">SM1903</strain>
    </source>
</reference>
<keyword evidence="5" id="KW-1185">Reference proteome</keyword>
<name>A0A5C5GD25_9RHOB</name>
<dbReference type="AlphaFoldDB" id="A0A5C5GD25"/>
<evidence type="ECO:0000313" key="4">
    <source>
        <dbReference type="EMBL" id="TNY31889.1"/>
    </source>
</evidence>
<evidence type="ECO:0000313" key="5">
    <source>
        <dbReference type="Proteomes" id="UP000314011"/>
    </source>
</evidence>
<dbReference type="OrthoDB" id="193051at2"/>
<dbReference type="EMBL" id="VFFF01000001">
    <property type="protein sequence ID" value="TNY31889.1"/>
    <property type="molecule type" value="Genomic_DNA"/>
</dbReference>
<evidence type="ECO:0000256" key="1">
    <source>
        <dbReference type="SAM" id="MobiDB-lite"/>
    </source>
</evidence>
<accession>A0A5C5GD25</accession>
<feature type="region of interest" description="Disordered" evidence="1">
    <location>
        <begin position="181"/>
        <end position="211"/>
    </location>
</feature>
<dbReference type="Proteomes" id="UP000314011">
    <property type="component" value="Unassembled WGS sequence"/>
</dbReference>
<keyword evidence="2" id="KW-0472">Membrane</keyword>
<feature type="signal peptide" evidence="3">
    <location>
        <begin position="1"/>
        <end position="16"/>
    </location>
</feature>
<feature type="chain" id="PRO_5022915500" evidence="3">
    <location>
        <begin position="17"/>
        <end position="211"/>
    </location>
</feature>
<evidence type="ECO:0000256" key="2">
    <source>
        <dbReference type="SAM" id="Phobius"/>
    </source>
</evidence>
<organism evidence="4 5">
    <name type="scientific">Pelagovum pacificum</name>
    <dbReference type="NCBI Taxonomy" id="2588711"/>
    <lineage>
        <taxon>Bacteria</taxon>
        <taxon>Pseudomonadati</taxon>
        <taxon>Pseudomonadota</taxon>
        <taxon>Alphaproteobacteria</taxon>
        <taxon>Rhodobacterales</taxon>
        <taxon>Paracoccaceae</taxon>
        <taxon>Pelagovum</taxon>
    </lineage>
</organism>
<keyword evidence="2" id="KW-0812">Transmembrane</keyword>
<comment type="caution">
    <text evidence="4">The sequence shown here is derived from an EMBL/GenBank/DDBJ whole genome shotgun (WGS) entry which is preliminary data.</text>
</comment>